<sequence length="369" mass="41207">MSFVITHENVMDCLVMVANDEIEIKDIRFSDDFEIHIKINGERWNGSVNYYVAKYIVQLQKDIIKIHNSLFPSDKMSIKSLRKVDRQMLIDVKIHDGCTEIRAKLSQILDESISKIIDKVMERVTAKQILAGFITAAVLYAGSNIIINCTNRHYDAKETIERLKSEEVVQLEQIRLDKIREVNDANTRELLIGQIGASLELASKNAESFRYLRNALDPDDTITAARHGNTVSGDDLRLSGKDRPERSAVYVDGFYTITGIDIKYNRLTFLAENERAISASTEMLSDHEKSSIHDMLKSGDIEKVCPTIGLLVTAKTKGEDIESLSVVGLADTPRPGHVPYSELAGVKKVVQKKSAASLPLSKLMGVPDS</sequence>
<dbReference type="RefSeq" id="WP_192624638.1">
    <property type="nucleotide sequence ID" value="NZ_JADBGG010000033.1"/>
</dbReference>
<evidence type="ECO:0000313" key="2">
    <source>
        <dbReference type="Proteomes" id="UP000639010"/>
    </source>
</evidence>
<gene>
    <name evidence="1" type="ORF">H4684_003414</name>
</gene>
<organism evidence="1 2">
    <name type="scientific">Desulfomicrobium macestii</name>
    <dbReference type="NCBI Taxonomy" id="90731"/>
    <lineage>
        <taxon>Bacteria</taxon>
        <taxon>Pseudomonadati</taxon>
        <taxon>Thermodesulfobacteriota</taxon>
        <taxon>Desulfovibrionia</taxon>
        <taxon>Desulfovibrionales</taxon>
        <taxon>Desulfomicrobiaceae</taxon>
        <taxon>Desulfomicrobium</taxon>
    </lineage>
</organism>
<reference evidence="1 2" key="1">
    <citation type="submission" date="2020-10" db="EMBL/GenBank/DDBJ databases">
        <title>Genomic Encyclopedia of Type Strains, Phase IV (KMG-IV): sequencing the most valuable type-strain genomes for metagenomic binning, comparative biology and taxonomic classification.</title>
        <authorList>
            <person name="Goeker M."/>
        </authorList>
    </citation>
    <scope>NUCLEOTIDE SEQUENCE [LARGE SCALE GENOMIC DNA]</scope>
    <source>
        <strain evidence="1 2">DSM 4194</strain>
    </source>
</reference>
<dbReference type="EMBL" id="JADBGG010000033">
    <property type="protein sequence ID" value="MBE1426740.1"/>
    <property type="molecule type" value="Genomic_DNA"/>
</dbReference>
<protein>
    <submittedName>
        <fullName evidence="1">Uncharacterized protein</fullName>
    </submittedName>
</protein>
<dbReference type="Proteomes" id="UP000639010">
    <property type="component" value="Unassembled WGS sequence"/>
</dbReference>
<comment type="caution">
    <text evidence="1">The sequence shown here is derived from an EMBL/GenBank/DDBJ whole genome shotgun (WGS) entry which is preliminary data.</text>
</comment>
<evidence type="ECO:0000313" key="1">
    <source>
        <dbReference type="EMBL" id="MBE1426740.1"/>
    </source>
</evidence>
<accession>A0ABR9H7T7</accession>
<name>A0ABR9H7T7_9BACT</name>
<keyword evidence="2" id="KW-1185">Reference proteome</keyword>
<proteinExistence type="predicted"/>